<comment type="caution">
    <text evidence="1">The sequence shown here is derived from an EMBL/GenBank/DDBJ whole genome shotgun (WGS) entry which is preliminary data.</text>
</comment>
<gene>
    <name evidence="1" type="ORF">LECACI_7A003052</name>
</gene>
<sequence length="143" mass="16336">MDDDTGEHAATLEAIALRLIEATNARDFDNPIWTDSIADHLEFTSNGSSNFDRFMGEETWGHEYADKLKLLTTTFPHLQVHVQDLSARVVGLHQVVGEVFIHTLTTGNFPGLSTPVVNRLEFRFIRHRWRLVKHSWSHGIDPF</sequence>
<organism evidence="1 2">
    <name type="scientific">Lecanosticta acicola</name>
    <dbReference type="NCBI Taxonomy" id="111012"/>
    <lineage>
        <taxon>Eukaryota</taxon>
        <taxon>Fungi</taxon>
        <taxon>Dikarya</taxon>
        <taxon>Ascomycota</taxon>
        <taxon>Pezizomycotina</taxon>
        <taxon>Dothideomycetes</taxon>
        <taxon>Dothideomycetidae</taxon>
        <taxon>Mycosphaerellales</taxon>
        <taxon>Mycosphaerellaceae</taxon>
        <taxon>Lecanosticta</taxon>
    </lineage>
</organism>
<evidence type="ECO:0000313" key="2">
    <source>
        <dbReference type="Proteomes" id="UP001296104"/>
    </source>
</evidence>
<name>A0AAI9E9G6_9PEZI</name>
<reference evidence="1" key="1">
    <citation type="submission" date="2023-11" db="EMBL/GenBank/DDBJ databases">
        <authorList>
            <person name="Alioto T."/>
            <person name="Alioto T."/>
            <person name="Gomez Garrido J."/>
        </authorList>
    </citation>
    <scope>NUCLEOTIDE SEQUENCE</scope>
</reference>
<proteinExistence type="predicted"/>
<evidence type="ECO:0000313" key="1">
    <source>
        <dbReference type="EMBL" id="CAK3938189.1"/>
    </source>
</evidence>
<keyword evidence="2" id="KW-1185">Reference proteome</keyword>
<dbReference type="Proteomes" id="UP001296104">
    <property type="component" value="Unassembled WGS sequence"/>
</dbReference>
<protein>
    <recommendedName>
        <fullName evidence="3">SnoaL-like domain-containing protein</fullName>
    </recommendedName>
</protein>
<dbReference type="EMBL" id="CAVMBE010000014">
    <property type="protein sequence ID" value="CAK3938189.1"/>
    <property type="molecule type" value="Genomic_DNA"/>
</dbReference>
<accession>A0AAI9E9G6</accession>
<evidence type="ECO:0008006" key="3">
    <source>
        <dbReference type="Google" id="ProtNLM"/>
    </source>
</evidence>
<dbReference type="AlphaFoldDB" id="A0AAI9E9G6"/>